<name>A0A6A5GYV2_CAERE</name>
<evidence type="ECO:0000256" key="8">
    <source>
        <dbReference type="ARBA" id="ARBA00022833"/>
    </source>
</evidence>
<feature type="active site" evidence="15">
    <location>
        <position position="198"/>
    </location>
</feature>
<evidence type="ECO:0000313" key="20">
    <source>
        <dbReference type="Proteomes" id="UP000483820"/>
    </source>
</evidence>
<dbReference type="PROSITE" id="PS00022">
    <property type="entry name" value="EGF_1"/>
    <property type="match status" value="1"/>
</dbReference>
<evidence type="ECO:0000256" key="14">
    <source>
        <dbReference type="PROSITE-ProRule" id="PRU00059"/>
    </source>
</evidence>
<comment type="cofactor">
    <cofactor evidence="15 16">
        <name>Zn(2+)</name>
        <dbReference type="ChEBI" id="CHEBI:29105"/>
    </cofactor>
    <text evidence="15 16">Binds 1 zinc ion per subunit.</text>
</comment>
<evidence type="ECO:0000256" key="7">
    <source>
        <dbReference type="ARBA" id="ARBA00022801"/>
    </source>
</evidence>
<keyword evidence="10" id="KW-0865">Zymogen</keyword>
<dbReference type="InterPro" id="IPR034035">
    <property type="entry name" value="Astacin-like_dom"/>
</dbReference>
<evidence type="ECO:0000256" key="13">
    <source>
        <dbReference type="PIRNR" id="PIRNR036365"/>
    </source>
</evidence>
<dbReference type="Pfam" id="PF01400">
    <property type="entry name" value="Astacin"/>
    <property type="match status" value="1"/>
</dbReference>
<dbReference type="Proteomes" id="UP000483820">
    <property type="component" value="Chromosome IV"/>
</dbReference>
<dbReference type="Gene3D" id="3.40.390.10">
    <property type="entry name" value="Collagenase (Catalytic Domain)"/>
    <property type="match status" value="1"/>
</dbReference>
<dbReference type="SMART" id="SM00042">
    <property type="entry name" value="CUB"/>
    <property type="match status" value="1"/>
</dbReference>
<keyword evidence="11" id="KW-1015">Disulfide bond</keyword>
<evidence type="ECO:0000256" key="16">
    <source>
        <dbReference type="RuleBase" id="RU361183"/>
    </source>
</evidence>
<dbReference type="Gene3D" id="2.60.120.290">
    <property type="entry name" value="Spermadhesin, CUB domain"/>
    <property type="match status" value="1"/>
</dbReference>
<evidence type="ECO:0000256" key="4">
    <source>
        <dbReference type="ARBA" id="ARBA00022670"/>
    </source>
</evidence>
<protein>
    <recommendedName>
        <fullName evidence="13">Zinc metalloproteinase</fullName>
    </recommendedName>
</protein>
<dbReference type="EMBL" id="WUAV01000004">
    <property type="protein sequence ID" value="KAF1759472.1"/>
    <property type="molecule type" value="Genomic_DNA"/>
</dbReference>
<keyword evidence="3" id="KW-0245">EGF-like domain</keyword>
<keyword evidence="8 15" id="KW-0862">Zinc</keyword>
<evidence type="ECO:0000256" key="11">
    <source>
        <dbReference type="ARBA" id="ARBA00023157"/>
    </source>
</evidence>
<evidence type="ECO:0000256" key="15">
    <source>
        <dbReference type="PROSITE-ProRule" id="PRU01211"/>
    </source>
</evidence>
<feature type="domain" description="Peptidase M12A" evidence="18">
    <location>
        <begin position="108"/>
        <end position="299"/>
    </location>
</feature>
<dbReference type="PANTHER" id="PTHR10127:SF877">
    <property type="entry name" value="ZINC METALLOPROTEINASE NAS-34"/>
    <property type="match status" value="1"/>
</dbReference>
<feature type="binding site" evidence="15">
    <location>
        <position position="197"/>
    </location>
    <ligand>
        <name>Zn(2+)</name>
        <dbReference type="ChEBI" id="CHEBI:29105"/>
        <note>catalytic</note>
    </ligand>
</feature>
<dbReference type="SMART" id="SM00235">
    <property type="entry name" value="ZnMc"/>
    <property type="match status" value="1"/>
</dbReference>
<dbReference type="InterPro" id="IPR035914">
    <property type="entry name" value="Sperma_CUB_dom_sf"/>
</dbReference>
<keyword evidence="9 15" id="KW-0482">Metalloprotease</keyword>
<keyword evidence="12" id="KW-0325">Glycoprotein</keyword>
<dbReference type="RefSeq" id="XP_053585993.1">
    <property type="nucleotide sequence ID" value="XM_053731221.1"/>
</dbReference>
<dbReference type="InterPro" id="IPR000859">
    <property type="entry name" value="CUB_dom"/>
</dbReference>
<evidence type="ECO:0000259" key="18">
    <source>
        <dbReference type="PROSITE" id="PS51864"/>
    </source>
</evidence>
<keyword evidence="6 13" id="KW-0732">Signal</keyword>
<keyword evidence="7 15" id="KW-0378">Hydrolase</keyword>
<feature type="binding site" evidence="15">
    <location>
        <position position="201"/>
    </location>
    <ligand>
        <name>Zn(2+)</name>
        <dbReference type="ChEBI" id="CHEBI:29105"/>
        <note>catalytic</note>
    </ligand>
</feature>
<dbReference type="InterPro" id="IPR017050">
    <property type="entry name" value="Metallopeptidase_nem"/>
</dbReference>
<reference evidence="19 20" key="1">
    <citation type="submission" date="2019-12" db="EMBL/GenBank/DDBJ databases">
        <title>Chromosome-level assembly of the Caenorhabditis remanei genome.</title>
        <authorList>
            <person name="Teterina A.A."/>
            <person name="Willis J.H."/>
            <person name="Phillips P.C."/>
        </authorList>
    </citation>
    <scope>NUCLEOTIDE SEQUENCE [LARGE SCALE GENOMIC DNA]</scope>
    <source>
        <strain evidence="19 20">PX506</strain>
        <tissue evidence="19">Whole organism</tissue>
    </source>
</reference>
<dbReference type="Pfam" id="PF00431">
    <property type="entry name" value="CUB"/>
    <property type="match status" value="1"/>
</dbReference>
<dbReference type="PROSITE" id="PS01180">
    <property type="entry name" value="CUB"/>
    <property type="match status" value="1"/>
</dbReference>
<keyword evidence="2 13" id="KW-0964">Secreted</keyword>
<feature type="binding site" evidence="15">
    <location>
        <position position="207"/>
    </location>
    <ligand>
        <name>Zn(2+)</name>
        <dbReference type="ChEBI" id="CHEBI:29105"/>
        <note>catalytic</note>
    </ligand>
</feature>
<evidence type="ECO:0000256" key="5">
    <source>
        <dbReference type="ARBA" id="ARBA00022723"/>
    </source>
</evidence>
<dbReference type="GO" id="GO:0018996">
    <property type="term" value="P:molting cycle, collagen and cuticulin-based cuticle"/>
    <property type="evidence" value="ECO:0007669"/>
    <property type="project" value="InterPro"/>
</dbReference>
<keyword evidence="4 15" id="KW-0645">Protease</keyword>
<evidence type="ECO:0000256" key="9">
    <source>
        <dbReference type="ARBA" id="ARBA00023049"/>
    </source>
</evidence>
<organism evidence="19 20">
    <name type="scientific">Caenorhabditis remanei</name>
    <name type="common">Caenorhabditis vulgaris</name>
    <dbReference type="NCBI Taxonomy" id="31234"/>
    <lineage>
        <taxon>Eukaryota</taxon>
        <taxon>Metazoa</taxon>
        <taxon>Ecdysozoa</taxon>
        <taxon>Nematoda</taxon>
        <taxon>Chromadorea</taxon>
        <taxon>Rhabditida</taxon>
        <taxon>Rhabditina</taxon>
        <taxon>Rhabditomorpha</taxon>
        <taxon>Rhabditoidea</taxon>
        <taxon>Rhabditidae</taxon>
        <taxon>Peloderinae</taxon>
        <taxon>Caenorhabditis</taxon>
    </lineage>
</organism>
<evidence type="ECO:0000256" key="10">
    <source>
        <dbReference type="ARBA" id="ARBA00023145"/>
    </source>
</evidence>
<dbReference type="CDD" id="cd04280">
    <property type="entry name" value="ZnMc_astacin_like"/>
    <property type="match status" value="1"/>
</dbReference>
<evidence type="ECO:0000256" key="6">
    <source>
        <dbReference type="ARBA" id="ARBA00022729"/>
    </source>
</evidence>
<dbReference type="GO" id="GO:0008270">
    <property type="term" value="F:zinc ion binding"/>
    <property type="evidence" value="ECO:0007669"/>
    <property type="project" value="UniProtKB-UniRule"/>
</dbReference>
<comment type="caution">
    <text evidence="19">The sequence shown here is derived from an EMBL/GenBank/DDBJ whole genome shotgun (WGS) entry which is preliminary data.</text>
</comment>
<dbReference type="SUPFAM" id="SSF49854">
    <property type="entry name" value="Spermadhesin, CUB domain"/>
    <property type="match status" value="1"/>
</dbReference>
<feature type="signal peptide" evidence="13 16">
    <location>
        <begin position="1"/>
        <end position="18"/>
    </location>
</feature>
<dbReference type="GO" id="GO:0006508">
    <property type="term" value="P:proteolysis"/>
    <property type="evidence" value="ECO:0007669"/>
    <property type="project" value="UniProtKB-KW"/>
</dbReference>
<dbReference type="PRINTS" id="PR00480">
    <property type="entry name" value="ASTACIN"/>
</dbReference>
<evidence type="ECO:0000256" key="1">
    <source>
        <dbReference type="ARBA" id="ARBA00004613"/>
    </source>
</evidence>
<dbReference type="PIRSF" id="PIRSF036365">
    <property type="entry name" value="Astacin_nematoda"/>
    <property type="match status" value="1"/>
</dbReference>
<dbReference type="InterPro" id="IPR024079">
    <property type="entry name" value="MetalloPept_cat_dom_sf"/>
</dbReference>
<keyword evidence="5 15" id="KW-0479">Metal-binding</keyword>
<accession>A0A6A5GYV2</accession>
<dbReference type="GO" id="GO:0004222">
    <property type="term" value="F:metalloendopeptidase activity"/>
    <property type="evidence" value="ECO:0007669"/>
    <property type="project" value="UniProtKB-UniRule"/>
</dbReference>
<dbReference type="SUPFAM" id="SSF55486">
    <property type="entry name" value="Metalloproteases ('zincins'), catalytic domain"/>
    <property type="match status" value="1"/>
</dbReference>
<dbReference type="GeneID" id="9799682"/>
<evidence type="ECO:0000313" key="19">
    <source>
        <dbReference type="EMBL" id="KAF1759472.1"/>
    </source>
</evidence>
<dbReference type="PROSITE" id="PS51864">
    <property type="entry name" value="ASTACIN"/>
    <property type="match status" value="1"/>
</dbReference>
<dbReference type="InterPro" id="IPR006026">
    <property type="entry name" value="Peptidase_Metallo"/>
</dbReference>
<dbReference type="AlphaFoldDB" id="A0A6A5GYV2"/>
<proteinExistence type="predicted"/>
<comment type="subcellular location">
    <subcellularLocation>
        <location evidence="1 13">Secreted</location>
    </subcellularLocation>
</comment>
<evidence type="ECO:0000256" key="12">
    <source>
        <dbReference type="ARBA" id="ARBA00023180"/>
    </source>
</evidence>
<feature type="chain" id="PRO_5025710129" description="Zinc metalloproteinase" evidence="13 16">
    <location>
        <begin position="19"/>
        <end position="446"/>
    </location>
</feature>
<dbReference type="CTD" id="9799682"/>
<evidence type="ECO:0000256" key="2">
    <source>
        <dbReference type="ARBA" id="ARBA00022525"/>
    </source>
</evidence>
<dbReference type="PROSITE" id="PS01186">
    <property type="entry name" value="EGF_2"/>
    <property type="match status" value="1"/>
</dbReference>
<dbReference type="KEGG" id="crq:GCK72_015939"/>
<gene>
    <name evidence="19" type="ORF">GCK72_015939</name>
</gene>
<dbReference type="PANTHER" id="PTHR10127">
    <property type="entry name" value="DISCOIDIN, CUB, EGF, LAMININ , AND ZINC METALLOPROTEASE DOMAIN CONTAINING"/>
    <property type="match status" value="1"/>
</dbReference>
<evidence type="ECO:0000259" key="17">
    <source>
        <dbReference type="PROSITE" id="PS01180"/>
    </source>
</evidence>
<dbReference type="InterPro" id="IPR001506">
    <property type="entry name" value="Peptidase_M12A"/>
</dbReference>
<sequence>MTWIIFLLFCCLIPANYGRSIAVNDADENAEQAKLNRFLSKKRILIELQAEIFGISLPPASNETDIDKNPYIMEGDIVYTEEQLDILIEDVRGQLFAKNHPEGPKQLSLTPNLAMRWTMPIPYYFDTWVNRTTILAGIRLWEQETCIRFTRKDSKPPGNSIQFITGSGCSSPVGMQGGAQPVTLHPIACNTIATVVHEIAHSLGAWHEQSRSDRDSYVAILSDNIPEGVYPANFGKKSTMDYGVGYDYGSVMHYAKNDFAIDTKKPTIIPRDPMMENVIGQRVGLSFFDVKRMNLAYCNAICKNTLPCQNYGYVNPNNCNVCKCPPPYGGKLCDRFQQSGCGDFTLTATSSSKTITASGAKTCYFFITAPPGKKIQFKMLDQRLYDYLGLCKYSYVEVKVKRDFTKYGPRFCKLPPPVLLSETNEAMIVFQGYFSTNSFTMEYRSV</sequence>
<dbReference type="CDD" id="cd00041">
    <property type="entry name" value="CUB"/>
    <property type="match status" value="1"/>
</dbReference>
<feature type="domain" description="CUB" evidence="17">
    <location>
        <begin position="341"/>
        <end position="446"/>
    </location>
</feature>
<dbReference type="GO" id="GO:0005576">
    <property type="term" value="C:extracellular region"/>
    <property type="evidence" value="ECO:0007669"/>
    <property type="project" value="UniProtKB-SubCell"/>
</dbReference>
<comment type="caution">
    <text evidence="14">Lacks conserved residue(s) required for the propagation of feature annotation.</text>
</comment>
<dbReference type="InterPro" id="IPR000742">
    <property type="entry name" value="EGF"/>
</dbReference>
<evidence type="ECO:0000256" key="3">
    <source>
        <dbReference type="ARBA" id="ARBA00022536"/>
    </source>
</evidence>